<proteinExistence type="predicted"/>
<reference evidence="2 3" key="1">
    <citation type="submission" date="2021-06" db="EMBL/GenBank/DDBJ databases">
        <authorList>
            <person name="Kallberg Y."/>
            <person name="Tangrot J."/>
            <person name="Rosling A."/>
        </authorList>
    </citation>
    <scope>NUCLEOTIDE SEQUENCE [LARGE SCALE GENOMIC DNA]</scope>
    <source>
        <strain evidence="2 3">120-4 pot B 10/14</strain>
    </source>
</reference>
<feature type="coiled-coil region" evidence="1">
    <location>
        <begin position="58"/>
        <end position="99"/>
    </location>
</feature>
<evidence type="ECO:0000256" key="1">
    <source>
        <dbReference type="SAM" id="Coils"/>
    </source>
</evidence>
<gene>
    <name evidence="2" type="ORF">GMARGA_LOCUS42435</name>
</gene>
<comment type="caution">
    <text evidence="2">The sequence shown here is derived from an EMBL/GenBank/DDBJ whole genome shotgun (WGS) entry which is preliminary data.</text>
</comment>
<evidence type="ECO:0000313" key="3">
    <source>
        <dbReference type="Proteomes" id="UP000789901"/>
    </source>
</evidence>
<keyword evidence="3" id="KW-1185">Reference proteome</keyword>
<dbReference type="Proteomes" id="UP000789901">
    <property type="component" value="Unassembled WGS sequence"/>
</dbReference>
<protein>
    <submittedName>
        <fullName evidence="2">45949_t:CDS:1</fullName>
    </submittedName>
</protein>
<name>A0ABN7XHE9_GIGMA</name>
<dbReference type="EMBL" id="CAJVQB010126818">
    <property type="protein sequence ID" value="CAG8853614.1"/>
    <property type="molecule type" value="Genomic_DNA"/>
</dbReference>
<feature type="non-terminal residue" evidence="2">
    <location>
        <position position="1"/>
    </location>
</feature>
<sequence length="135" mass="16115">SKHAGYLLFKKDKEESCRELDRLINELTRAEEKYLPFIEHGYPVKYVFTQSLQISAEKEKVETTIENLHKEVANLKNELNKKNKQIELLTERHKKLLDMHESLLKNHTTLKDDALLENNSNYYLEWLSFIRARKL</sequence>
<organism evidence="2 3">
    <name type="scientific">Gigaspora margarita</name>
    <dbReference type="NCBI Taxonomy" id="4874"/>
    <lineage>
        <taxon>Eukaryota</taxon>
        <taxon>Fungi</taxon>
        <taxon>Fungi incertae sedis</taxon>
        <taxon>Mucoromycota</taxon>
        <taxon>Glomeromycotina</taxon>
        <taxon>Glomeromycetes</taxon>
        <taxon>Diversisporales</taxon>
        <taxon>Gigasporaceae</taxon>
        <taxon>Gigaspora</taxon>
    </lineage>
</organism>
<evidence type="ECO:0000313" key="2">
    <source>
        <dbReference type="EMBL" id="CAG8853614.1"/>
    </source>
</evidence>
<keyword evidence="1" id="KW-0175">Coiled coil</keyword>
<accession>A0ABN7XHE9</accession>
<feature type="non-terminal residue" evidence="2">
    <location>
        <position position="135"/>
    </location>
</feature>